<dbReference type="RefSeq" id="WP_205722992.1">
    <property type="nucleotide sequence ID" value="NZ_CP070608.1"/>
</dbReference>
<reference evidence="6" key="1">
    <citation type="submission" date="2021-02" db="EMBL/GenBank/DDBJ databases">
        <title>Fulvivirga sp. S481 isolated from sea water.</title>
        <authorList>
            <person name="Bae S.S."/>
            <person name="Baek K."/>
        </authorList>
    </citation>
    <scope>NUCLEOTIDE SEQUENCE</scope>
    <source>
        <strain evidence="6">S481</strain>
    </source>
</reference>
<gene>
    <name evidence="6" type="ORF">JR347_05205</name>
</gene>
<sequence>MLISLAILFFSALLSGLLVFAIPNLDQKNYKLALVFAGSYLFSITIIHIMPELFSQAENPTSIGIYVLLGFFLQQILEYFTAGAEHGHIHKHEHDHQRGVASSIMVLGAMIVHGLLEGSLLAHPSVIHAHHDANSILFGIVLHKAPASFALMSIIVCQLKRNKLAIIFLVLFALASPIGMVVGDYYVENNALADETFTILFAIVSGNFLHISTTIVFETSSDHHFNARKLAVAVIGALIAVGAEYWF</sequence>
<dbReference type="PANTHER" id="PTHR11040:SF198">
    <property type="entry name" value="METAL HOMEOSTASIS FACTOR ATX2"/>
    <property type="match status" value="1"/>
</dbReference>
<dbReference type="AlphaFoldDB" id="A0A974WN18"/>
<dbReference type="KEGG" id="fuv:JR347_05205"/>
<dbReference type="Pfam" id="PF02535">
    <property type="entry name" value="Zip"/>
    <property type="match status" value="1"/>
</dbReference>
<keyword evidence="2 5" id="KW-0812">Transmembrane</keyword>
<dbReference type="PANTHER" id="PTHR11040">
    <property type="entry name" value="ZINC/IRON TRANSPORTER"/>
    <property type="match status" value="1"/>
</dbReference>
<feature type="transmembrane region" description="Helical" evidence="5">
    <location>
        <begin position="63"/>
        <end position="80"/>
    </location>
</feature>
<evidence type="ECO:0000256" key="1">
    <source>
        <dbReference type="ARBA" id="ARBA00004141"/>
    </source>
</evidence>
<feature type="transmembrane region" description="Helical" evidence="5">
    <location>
        <begin position="32"/>
        <end position="51"/>
    </location>
</feature>
<evidence type="ECO:0000313" key="7">
    <source>
        <dbReference type="Proteomes" id="UP000662783"/>
    </source>
</evidence>
<protein>
    <submittedName>
        <fullName evidence="6">ZIP family metal transporter</fullName>
    </submittedName>
</protein>
<evidence type="ECO:0000313" key="6">
    <source>
        <dbReference type="EMBL" id="QSE98478.1"/>
    </source>
</evidence>
<proteinExistence type="predicted"/>
<keyword evidence="3 5" id="KW-1133">Transmembrane helix</keyword>
<dbReference type="InterPro" id="IPR003689">
    <property type="entry name" value="ZIP"/>
</dbReference>
<evidence type="ECO:0000256" key="4">
    <source>
        <dbReference type="ARBA" id="ARBA00023136"/>
    </source>
</evidence>
<comment type="subcellular location">
    <subcellularLocation>
        <location evidence="1">Membrane</location>
        <topology evidence="1">Multi-pass membrane protein</topology>
    </subcellularLocation>
</comment>
<evidence type="ECO:0000256" key="5">
    <source>
        <dbReference type="SAM" id="Phobius"/>
    </source>
</evidence>
<dbReference type="GO" id="GO:0005385">
    <property type="term" value="F:zinc ion transmembrane transporter activity"/>
    <property type="evidence" value="ECO:0007669"/>
    <property type="project" value="TreeGrafter"/>
</dbReference>
<feature type="transmembrane region" description="Helical" evidence="5">
    <location>
        <begin position="136"/>
        <end position="157"/>
    </location>
</feature>
<evidence type="ECO:0000256" key="2">
    <source>
        <dbReference type="ARBA" id="ARBA00022692"/>
    </source>
</evidence>
<organism evidence="6 7">
    <name type="scientific">Fulvivirga lutea</name>
    <dbReference type="NCBI Taxonomy" id="2810512"/>
    <lineage>
        <taxon>Bacteria</taxon>
        <taxon>Pseudomonadati</taxon>
        <taxon>Bacteroidota</taxon>
        <taxon>Cytophagia</taxon>
        <taxon>Cytophagales</taxon>
        <taxon>Fulvivirgaceae</taxon>
        <taxon>Fulvivirga</taxon>
    </lineage>
</organism>
<feature type="transmembrane region" description="Helical" evidence="5">
    <location>
        <begin position="229"/>
        <end position="246"/>
    </location>
</feature>
<evidence type="ECO:0000256" key="3">
    <source>
        <dbReference type="ARBA" id="ARBA00022989"/>
    </source>
</evidence>
<dbReference type="Proteomes" id="UP000662783">
    <property type="component" value="Chromosome"/>
</dbReference>
<name>A0A974WN18_9BACT</name>
<keyword evidence="4 5" id="KW-0472">Membrane</keyword>
<feature type="transmembrane region" description="Helical" evidence="5">
    <location>
        <begin position="6"/>
        <end position="25"/>
    </location>
</feature>
<accession>A0A974WN18</accession>
<feature type="transmembrane region" description="Helical" evidence="5">
    <location>
        <begin position="164"/>
        <end position="187"/>
    </location>
</feature>
<dbReference type="GO" id="GO:0016020">
    <property type="term" value="C:membrane"/>
    <property type="evidence" value="ECO:0007669"/>
    <property type="project" value="UniProtKB-SubCell"/>
</dbReference>
<feature type="transmembrane region" description="Helical" evidence="5">
    <location>
        <begin position="199"/>
        <end position="217"/>
    </location>
</feature>
<keyword evidence="7" id="KW-1185">Reference proteome</keyword>
<dbReference type="EMBL" id="CP070608">
    <property type="protein sequence ID" value="QSE98478.1"/>
    <property type="molecule type" value="Genomic_DNA"/>
</dbReference>
<feature type="transmembrane region" description="Helical" evidence="5">
    <location>
        <begin position="100"/>
        <end position="116"/>
    </location>
</feature>